<keyword evidence="2 3" id="KW-1015">Disulfide bond</keyword>
<feature type="disulfide bond" evidence="3">
    <location>
        <begin position="96"/>
        <end position="102"/>
    </location>
</feature>
<dbReference type="SUPFAM" id="SSF49870">
    <property type="entry name" value="Osmotin, thaumatin-like protein"/>
    <property type="match status" value="1"/>
</dbReference>
<dbReference type="Gene3D" id="2.60.110.10">
    <property type="entry name" value="Thaumatin"/>
    <property type="match status" value="1"/>
</dbReference>
<dbReference type="PIRSF" id="PIRSF002703">
    <property type="entry name" value="Thaumatin"/>
    <property type="match status" value="1"/>
</dbReference>
<dbReference type="PANTHER" id="PTHR31048">
    <property type="entry name" value="OS03G0233200 PROTEIN"/>
    <property type="match status" value="1"/>
</dbReference>
<evidence type="ECO:0000313" key="6">
    <source>
        <dbReference type="EMBL" id="GAA0149507.1"/>
    </source>
</evidence>
<dbReference type="PROSITE" id="PS51367">
    <property type="entry name" value="THAUMATIN_2"/>
    <property type="match status" value="1"/>
</dbReference>
<reference evidence="6 7" key="1">
    <citation type="submission" date="2024-01" db="EMBL/GenBank/DDBJ databases">
        <title>The complete chloroplast genome sequence of Lithospermum erythrorhizon: insights into the phylogenetic relationship among Boraginaceae species and the maternal lineages of purple gromwells.</title>
        <authorList>
            <person name="Okada T."/>
            <person name="Watanabe K."/>
        </authorList>
    </citation>
    <scope>NUCLEOTIDE SEQUENCE [LARGE SCALE GENOMIC DNA]</scope>
</reference>
<feature type="chain" id="PRO_5043786054" description="Thaumatin-like protein" evidence="5">
    <location>
        <begin position="28"/>
        <end position="286"/>
    </location>
</feature>
<feature type="disulfide bond" evidence="3">
    <location>
        <begin position="189"/>
        <end position="199"/>
    </location>
</feature>
<dbReference type="Pfam" id="PF00314">
    <property type="entry name" value="Thaumatin"/>
    <property type="match status" value="1"/>
</dbReference>
<protein>
    <recommendedName>
        <fullName evidence="8">Thaumatin-like protein</fullName>
    </recommendedName>
</protein>
<sequence length="286" mass="31012">MDPNSRNVSMFLLFSFIFVSGVKLSESTNFTIINNCKETVWPGMTPDDNYTGGGFTLKPGQSAFFYAPTGWHGRIWGRTGCKFDKNGNGSCETGDCGNNIKCLGPGQPPASIADFTLGDVDYYDVSLVDGFNLPIAVKPIFGKGNCSAVGCDSDLRENCPSELALKSDEGKTVACRSACNVFNSDEFCCRGTFSTPVACLPTNYSTAFKKACPAAYSFAYDDPTSIVTCSTTDYVVTFCSSRNQTQCTYHDNELSCNGAEGLMSLWQIWTILILTLSAVMNFHLLP</sequence>
<gene>
    <name evidence="6" type="ORF">LIER_08661</name>
</gene>
<dbReference type="InterPro" id="IPR037176">
    <property type="entry name" value="Osmotin/thaumatin-like_sf"/>
</dbReference>
<dbReference type="InterPro" id="IPR001938">
    <property type="entry name" value="Thaumatin"/>
</dbReference>
<organism evidence="6 7">
    <name type="scientific">Lithospermum erythrorhizon</name>
    <name type="common">Purple gromwell</name>
    <name type="synonym">Lithospermum officinale var. erythrorhizon</name>
    <dbReference type="NCBI Taxonomy" id="34254"/>
    <lineage>
        <taxon>Eukaryota</taxon>
        <taxon>Viridiplantae</taxon>
        <taxon>Streptophyta</taxon>
        <taxon>Embryophyta</taxon>
        <taxon>Tracheophyta</taxon>
        <taxon>Spermatophyta</taxon>
        <taxon>Magnoliopsida</taxon>
        <taxon>eudicotyledons</taxon>
        <taxon>Gunneridae</taxon>
        <taxon>Pentapetalae</taxon>
        <taxon>asterids</taxon>
        <taxon>lamiids</taxon>
        <taxon>Boraginales</taxon>
        <taxon>Boraginaceae</taxon>
        <taxon>Boraginoideae</taxon>
        <taxon>Lithospermeae</taxon>
        <taxon>Lithospermum</taxon>
    </lineage>
</organism>
<evidence type="ECO:0008006" key="8">
    <source>
        <dbReference type="Google" id="ProtNLM"/>
    </source>
</evidence>
<dbReference type="PRINTS" id="PR00347">
    <property type="entry name" value="THAUMATIN"/>
</dbReference>
<feature type="disulfide bond" evidence="3">
    <location>
        <begin position="146"/>
        <end position="229"/>
    </location>
</feature>
<feature type="disulfide bond" evidence="3">
    <location>
        <begin position="179"/>
        <end position="188"/>
    </location>
</feature>
<dbReference type="CDD" id="cd09218">
    <property type="entry name" value="TLP-PA"/>
    <property type="match status" value="1"/>
</dbReference>
<evidence type="ECO:0000256" key="5">
    <source>
        <dbReference type="SAM" id="SignalP"/>
    </source>
</evidence>
<dbReference type="EMBL" id="BAABME010001417">
    <property type="protein sequence ID" value="GAA0149507.1"/>
    <property type="molecule type" value="Genomic_DNA"/>
</dbReference>
<feature type="transmembrane region" description="Helical" evidence="4">
    <location>
        <begin position="266"/>
        <end position="285"/>
    </location>
</feature>
<keyword evidence="5" id="KW-0732">Signal</keyword>
<feature type="disulfide bond" evidence="3">
    <location>
        <begin position="159"/>
        <end position="175"/>
    </location>
</feature>
<proteinExistence type="inferred from homology"/>
<comment type="similarity">
    <text evidence="1">Belongs to the thaumatin family.</text>
</comment>
<evidence type="ECO:0000313" key="7">
    <source>
        <dbReference type="Proteomes" id="UP001454036"/>
    </source>
</evidence>
<feature type="signal peptide" evidence="5">
    <location>
        <begin position="1"/>
        <end position="27"/>
    </location>
</feature>
<evidence type="ECO:0000256" key="3">
    <source>
        <dbReference type="PIRSR" id="PIRSR002703-1"/>
    </source>
</evidence>
<dbReference type="AlphaFoldDB" id="A0AAV3PEY4"/>
<keyword evidence="4" id="KW-0812">Transmembrane</keyword>
<keyword evidence="4" id="KW-1133">Transmembrane helix</keyword>
<keyword evidence="4" id="KW-0472">Membrane</keyword>
<evidence type="ECO:0000256" key="1">
    <source>
        <dbReference type="ARBA" id="ARBA00010607"/>
    </source>
</evidence>
<keyword evidence="7" id="KW-1185">Reference proteome</keyword>
<dbReference type="SMART" id="SM00205">
    <property type="entry name" value="THN"/>
    <property type="match status" value="1"/>
</dbReference>
<name>A0AAV3PEY4_LITER</name>
<dbReference type="Proteomes" id="UP001454036">
    <property type="component" value="Unassembled WGS sequence"/>
</dbReference>
<feature type="disulfide bond" evidence="3">
    <location>
        <begin position="36"/>
        <end position="239"/>
    </location>
</feature>
<dbReference type="FunFam" id="2.60.110.10:FF:000002">
    <property type="entry name" value="Thaumatin-like protein 1a"/>
    <property type="match status" value="1"/>
</dbReference>
<comment type="caution">
    <text evidence="6">The sequence shown here is derived from an EMBL/GenBank/DDBJ whole genome shotgun (WGS) entry which is preliminary data.</text>
</comment>
<evidence type="ECO:0000256" key="2">
    <source>
        <dbReference type="ARBA" id="ARBA00023157"/>
    </source>
</evidence>
<evidence type="ECO:0000256" key="4">
    <source>
        <dbReference type="SAM" id="Phobius"/>
    </source>
</evidence>
<accession>A0AAV3PEY4</accession>
<feature type="disulfide bond" evidence="3">
    <location>
        <begin position="81"/>
        <end position="91"/>
    </location>
</feature>
<feature type="disulfide bond" evidence="3">
    <location>
        <begin position="151"/>
        <end position="212"/>
    </location>
</feature>